<evidence type="ECO:0000313" key="3">
    <source>
        <dbReference type="Proteomes" id="UP000541444"/>
    </source>
</evidence>
<comment type="caution">
    <text evidence="2">The sequence shown here is derived from an EMBL/GenBank/DDBJ whole genome shotgun (WGS) entry which is preliminary data.</text>
</comment>
<proteinExistence type="predicted"/>
<feature type="compositionally biased region" description="Pro residues" evidence="1">
    <location>
        <begin position="90"/>
        <end position="101"/>
    </location>
</feature>
<feature type="region of interest" description="Disordered" evidence="1">
    <location>
        <begin position="88"/>
        <end position="107"/>
    </location>
</feature>
<dbReference type="EMBL" id="JACGCM010001721">
    <property type="protein sequence ID" value="KAF6151043.1"/>
    <property type="molecule type" value="Genomic_DNA"/>
</dbReference>
<dbReference type="AlphaFoldDB" id="A0A7J7M842"/>
<keyword evidence="3" id="KW-1185">Reference proteome</keyword>
<organism evidence="2 3">
    <name type="scientific">Kingdonia uniflora</name>
    <dbReference type="NCBI Taxonomy" id="39325"/>
    <lineage>
        <taxon>Eukaryota</taxon>
        <taxon>Viridiplantae</taxon>
        <taxon>Streptophyta</taxon>
        <taxon>Embryophyta</taxon>
        <taxon>Tracheophyta</taxon>
        <taxon>Spermatophyta</taxon>
        <taxon>Magnoliopsida</taxon>
        <taxon>Ranunculales</taxon>
        <taxon>Circaeasteraceae</taxon>
        <taxon>Kingdonia</taxon>
    </lineage>
</organism>
<feature type="region of interest" description="Disordered" evidence="1">
    <location>
        <begin position="1"/>
        <end position="52"/>
    </location>
</feature>
<sequence>MENEVDPDKGPSPGGQSIPPSPAHSLKKEQQIENEVDPEICPSPGWHSIYPSPAQNLKKEERMQTEDIVIPTHDSVLLLDAFNKGRASLPQPPLNPPPLSPLPALDPSDLRTQEMINEKLKAEDLDSLNPIITPTSHTKPSFASIAAVTAVRPILEEFKPDTRVTVKDGIPVISFSPSDLSKAASAFNTTLIMSFPTGKPNLDVIESTIKSNWGLMAKPKVLAGLVGKYLITDSTTLSLSRPSTVRVCVEVNLMKELSSKVGLTLSKSFTVEQEVLYERLPQYYGHCMLQGHTKASCTKLQPIIILDKREEIRLGKASMMGTSAGANNKFTQPHAAETVAAKSGHKTIASGKDTVRQMAGLLVGTEQTVETDLLPDNIAADRG</sequence>
<dbReference type="Proteomes" id="UP000541444">
    <property type="component" value="Unassembled WGS sequence"/>
</dbReference>
<evidence type="ECO:0008006" key="4">
    <source>
        <dbReference type="Google" id="ProtNLM"/>
    </source>
</evidence>
<dbReference type="InterPro" id="IPR040256">
    <property type="entry name" value="At4g02000-like"/>
</dbReference>
<accession>A0A7J7M842</accession>
<gene>
    <name evidence="2" type="ORF">GIB67_010621</name>
</gene>
<evidence type="ECO:0000313" key="2">
    <source>
        <dbReference type="EMBL" id="KAF6151043.1"/>
    </source>
</evidence>
<name>A0A7J7M842_9MAGN</name>
<evidence type="ECO:0000256" key="1">
    <source>
        <dbReference type="SAM" id="MobiDB-lite"/>
    </source>
</evidence>
<protein>
    <recommendedName>
        <fullName evidence="4">DUF4283 domain-containing protein</fullName>
    </recommendedName>
</protein>
<dbReference type="PANTHER" id="PTHR31286:SF168">
    <property type="entry name" value="DUF4283 DOMAIN-CONTAINING PROTEIN"/>
    <property type="match status" value="1"/>
</dbReference>
<reference evidence="2 3" key="1">
    <citation type="journal article" date="2020" name="IScience">
        <title>Genome Sequencing of the Endangered Kingdonia uniflora (Circaeasteraceae, Ranunculales) Reveals Potential Mechanisms of Evolutionary Specialization.</title>
        <authorList>
            <person name="Sun Y."/>
            <person name="Deng T."/>
            <person name="Zhang A."/>
            <person name="Moore M.J."/>
            <person name="Landis J.B."/>
            <person name="Lin N."/>
            <person name="Zhang H."/>
            <person name="Zhang X."/>
            <person name="Huang J."/>
            <person name="Zhang X."/>
            <person name="Sun H."/>
            <person name="Wang H."/>
        </authorList>
    </citation>
    <scope>NUCLEOTIDE SEQUENCE [LARGE SCALE GENOMIC DNA]</scope>
    <source>
        <strain evidence="2">TB1705</strain>
        <tissue evidence="2">Leaf</tissue>
    </source>
</reference>
<dbReference type="PANTHER" id="PTHR31286">
    <property type="entry name" value="GLYCINE-RICH CELL WALL STRUCTURAL PROTEIN 1.8-LIKE"/>
    <property type="match status" value="1"/>
</dbReference>